<gene>
    <name evidence="13" type="ORF">A2628_04220</name>
</gene>
<dbReference type="AlphaFoldDB" id="A0A1F7YKC4"/>
<dbReference type="Gene3D" id="3.40.1160.10">
    <property type="entry name" value="Acetylglutamate kinase-like"/>
    <property type="match status" value="1"/>
</dbReference>
<proteinExistence type="inferred from homology"/>
<organism evidence="13 14">
    <name type="scientific">Candidatus Woesebacteria bacterium RIFCSPHIGHO2_01_FULL_40_22</name>
    <dbReference type="NCBI Taxonomy" id="1802499"/>
    <lineage>
        <taxon>Bacteria</taxon>
        <taxon>Candidatus Woeseibacteriota</taxon>
    </lineage>
</organism>
<dbReference type="GO" id="GO:0008299">
    <property type="term" value="P:isoprenoid biosynthetic process"/>
    <property type="evidence" value="ECO:0007669"/>
    <property type="project" value="UniProtKB-KW"/>
</dbReference>
<dbReference type="GO" id="GO:0005524">
    <property type="term" value="F:ATP binding"/>
    <property type="evidence" value="ECO:0007669"/>
    <property type="project" value="UniProtKB-KW"/>
</dbReference>
<evidence type="ECO:0000256" key="11">
    <source>
        <dbReference type="PIRSR" id="PIRSR016496-2"/>
    </source>
</evidence>
<dbReference type="InterPro" id="IPR024192">
    <property type="entry name" value="Fosfomycin_R_FomA-type"/>
</dbReference>
<keyword evidence="7 10" id="KW-0067">ATP-binding</keyword>
<dbReference type="SUPFAM" id="SSF53633">
    <property type="entry name" value="Carbamate kinase-like"/>
    <property type="match status" value="1"/>
</dbReference>
<dbReference type="PANTHER" id="PTHR43654">
    <property type="entry name" value="GLUTAMATE 5-KINASE"/>
    <property type="match status" value="1"/>
</dbReference>
<keyword evidence="8" id="KW-0414">Isoprene biosynthesis</keyword>
<evidence type="ECO:0000313" key="14">
    <source>
        <dbReference type="Proteomes" id="UP000179221"/>
    </source>
</evidence>
<dbReference type="InterPro" id="IPR001048">
    <property type="entry name" value="Asp/Glu/Uridylate_kinase"/>
</dbReference>
<protein>
    <recommendedName>
        <fullName evidence="3">Isopentenyl phosphate kinase</fullName>
        <ecNumber evidence="2">2.7.4.26</ecNumber>
    </recommendedName>
</protein>
<keyword evidence="5 10" id="KW-0547">Nucleotide-binding</keyword>
<feature type="binding site" evidence="10">
    <location>
        <position position="59"/>
    </location>
    <ligand>
        <name>ATP</name>
        <dbReference type="ChEBI" id="CHEBI:30616"/>
    </ligand>
</feature>
<dbReference type="InterPro" id="IPR036393">
    <property type="entry name" value="AceGlu_kinase-like_sf"/>
</dbReference>
<dbReference type="GO" id="GO:0004349">
    <property type="term" value="F:glutamate 5-kinase activity"/>
    <property type="evidence" value="ECO:0007669"/>
    <property type="project" value="TreeGrafter"/>
</dbReference>
<name>A0A1F7YKC4_9BACT</name>
<feature type="binding site" evidence="10">
    <location>
        <position position="187"/>
    </location>
    <ligand>
        <name>ATP</name>
        <dbReference type="ChEBI" id="CHEBI:30616"/>
    </ligand>
</feature>
<sequence length="271" mass="29456">MMLFMEDKELILIKFGGSIITDKNIPFTARRKVIAGLGKEIFRAKNKVKVDIIIGNGSGSFGHTVASKYNTQDGIINKKSIIGLSLVSDAAVQINRIVIDELIKVGLPVVSFSPSSFLHTSGKKLKSSYIKPIIRALGIGIIPVIYGDIIFDEKKGCCIYSGEKTLIILAAKLKPLYKKVRIIYCGDTRGVYDADGKTISIIDSKLFIKLKKQIGGSRSIDVTGGMLHKVSESLKIANKYGIQTTILNGTEHGNLLDSILDKRVVSTLVGS</sequence>
<feature type="binding site" evidence="10">
    <location>
        <begin position="14"/>
        <end position="18"/>
    </location>
    <ligand>
        <name>ATP</name>
        <dbReference type="ChEBI" id="CHEBI:30616"/>
    </ligand>
</feature>
<reference evidence="13 14" key="1">
    <citation type="journal article" date="2016" name="Nat. Commun.">
        <title>Thousands of microbial genomes shed light on interconnected biogeochemical processes in an aquifer system.</title>
        <authorList>
            <person name="Anantharaman K."/>
            <person name="Brown C.T."/>
            <person name="Hug L.A."/>
            <person name="Sharon I."/>
            <person name="Castelle C.J."/>
            <person name="Probst A.J."/>
            <person name="Thomas B.C."/>
            <person name="Singh A."/>
            <person name="Wilkins M.J."/>
            <person name="Karaoz U."/>
            <person name="Brodie E.L."/>
            <person name="Williams K.H."/>
            <person name="Hubbard S.S."/>
            <person name="Banfield J.F."/>
        </authorList>
    </citation>
    <scope>NUCLEOTIDE SEQUENCE [LARGE SCALE GENOMIC DNA]</scope>
</reference>
<evidence type="ECO:0000256" key="6">
    <source>
        <dbReference type="ARBA" id="ARBA00022777"/>
    </source>
</evidence>
<feature type="binding site" evidence="10">
    <location>
        <position position="58"/>
    </location>
    <ligand>
        <name>substrate</name>
    </ligand>
</feature>
<keyword evidence="6" id="KW-0418">Kinase</keyword>
<dbReference type="PIRSF" id="PIRSF016496">
    <property type="entry name" value="Kin_FomA"/>
    <property type="match status" value="1"/>
</dbReference>
<feature type="binding site" evidence="10">
    <location>
        <position position="225"/>
    </location>
    <ligand>
        <name>ATP</name>
        <dbReference type="ChEBI" id="CHEBI:30616"/>
    </ligand>
</feature>
<dbReference type="EMBL" id="MGGL01000003">
    <property type="protein sequence ID" value="OGM27650.1"/>
    <property type="molecule type" value="Genomic_DNA"/>
</dbReference>
<evidence type="ECO:0000256" key="9">
    <source>
        <dbReference type="ARBA" id="ARBA00049063"/>
    </source>
</evidence>
<evidence type="ECO:0000256" key="8">
    <source>
        <dbReference type="ARBA" id="ARBA00023229"/>
    </source>
</evidence>
<evidence type="ECO:0000256" key="3">
    <source>
        <dbReference type="ARBA" id="ARBA00017267"/>
    </source>
</evidence>
<feature type="binding site" evidence="10">
    <location>
        <position position="229"/>
    </location>
    <ligand>
        <name>ATP</name>
        <dbReference type="ChEBI" id="CHEBI:30616"/>
    </ligand>
</feature>
<feature type="domain" description="Aspartate/glutamate/uridylate kinase" evidence="12">
    <location>
        <begin position="10"/>
        <end position="248"/>
    </location>
</feature>
<evidence type="ECO:0000256" key="10">
    <source>
        <dbReference type="PIRSR" id="PIRSR016496-1"/>
    </source>
</evidence>
<evidence type="ECO:0000256" key="5">
    <source>
        <dbReference type="ARBA" id="ARBA00022741"/>
    </source>
</evidence>
<comment type="caution">
    <text evidence="13">The sequence shown here is derived from an EMBL/GenBank/DDBJ whole genome shotgun (WGS) entry which is preliminary data.</text>
</comment>
<evidence type="ECO:0000256" key="4">
    <source>
        <dbReference type="ARBA" id="ARBA00022679"/>
    </source>
</evidence>
<keyword evidence="4" id="KW-0808">Transferase</keyword>
<dbReference type="Proteomes" id="UP000179221">
    <property type="component" value="Unassembled WGS sequence"/>
</dbReference>
<evidence type="ECO:0000256" key="1">
    <source>
        <dbReference type="ARBA" id="ARBA00010540"/>
    </source>
</evidence>
<feature type="binding site" evidence="10">
    <location>
        <position position="63"/>
    </location>
    <ligand>
        <name>substrate</name>
    </ligand>
</feature>
<dbReference type="GO" id="GO:0005829">
    <property type="term" value="C:cytosol"/>
    <property type="evidence" value="ECO:0007669"/>
    <property type="project" value="TreeGrafter"/>
</dbReference>
<dbReference type="GO" id="GO:0102043">
    <property type="term" value="F:isopentenyl phosphate kinase activity"/>
    <property type="evidence" value="ECO:0007669"/>
    <property type="project" value="UniProtKB-EC"/>
</dbReference>
<dbReference type="Pfam" id="PF00696">
    <property type="entry name" value="AA_kinase"/>
    <property type="match status" value="1"/>
</dbReference>
<feature type="binding site" evidence="10">
    <location>
        <position position="162"/>
    </location>
    <ligand>
        <name>substrate</name>
    </ligand>
</feature>
<comment type="catalytic activity">
    <reaction evidence="9">
        <text>isopentenyl phosphate + ATP = isopentenyl diphosphate + ADP</text>
        <dbReference type="Rhea" id="RHEA:33963"/>
        <dbReference type="ChEBI" id="CHEBI:30616"/>
        <dbReference type="ChEBI" id="CHEBI:65078"/>
        <dbReference type="ChEBI" id="CHEBI:128769"/>
        <dbReference type="ChEBI" id="CHEBI:456216"/>
        <dbReference type="EC" id="2.7.4.26"/>
    </reaction>
</comment>
<accession>A0A1F7YKC4</accession>
<dbReference type="PANTHER" id="PTHR43654:SF1">
    <property type="entry name" value="ISOPENTENYL PHOSPHATE KINASE"/>
    <property type="match status" value="1"/>
</dbReference>
<dbReference type="NCBIfam" id="NF040647">
    <property type="entry name" value="IPPK_Arch"/>
    <property type="match status" value="1"/>
</dbReference>
<dbReference type="EC" id="2.7.4.26" evidence="2"/>
<evidence type="ECO:0000256" key="7">
    <source>
        <dbReference type="ARBA" id="ARBA00022840"/>
    </source>
</evidence>
<evidence type="ECO:0000259" key="12">
    <source>
        <dbReference type="Pfam" id="PF00696"/>
    </source>
</evidence>
<feature type="site" description="Transition state stabilizer" evidence="11">
    <location>
        <position position="23"/>
    </location>
</feature>
<comment type="similarity">
    <text evidence="1">Belongs to the isopentenyl phosphate kinase family.</text>
</comment>
<evidence type="ECO:0000313" key="13">
    <source>
        <dbReference type="EMBL" id="OGM27650.1"/>
    </source>
</evidence>
<evidence type="ECO:0000256" key="2">
    <source>
        <dbReference type="ARBA" id="ARBA00012908"/>
    </source>
</evidence>